<protein>
    <submittedName>
        <fullName evidence="2">3-phosphoglycerate kinase</fullName>
    </submittedName>
</protein>
<keyword evidence="1" id="KW-0732">Signal</keyword>
<evidence type="ECO:0000313" key="2">
    <source>
        <dbReference type="EMBL" id="MBD7976378.1"/>
    </source>
</evidence>
<evidence type="ECO:0000256" key="1">
    <source>
        <dbReference type="SAM" id="SignalP"/>
    </source>
</evidence>
<keyword evidence="2" id="KW-0808">Transferase</keyword>
<keyword evidence="2" id="KW-0418">Kinase</keyword>
<dbReference type="Proteomes" id="UP000611945">
    <property type="component" value="Unassembled WGS sequence"/>
</dbReference>
<dbReference type="GO" id="GO:0016301">
    <property type="term" value="F:kinase activity"/>
    <property type="evidence" value="ECO:0007669"/>
    <property type="project" value="UniProtKB-KW"/>
</dbReference>
<feature type="signal peptide" evidence="1">
    <location>
        <begin position="1"/>
        <end position="18"/>
    </location>
</feature>
<proteinExistence type="predicted"/>
<sequence>MNRWCVALLAGLPLSSLAYPIDVEMVPGDTQISYSAHDIAADLASLTLVNPGENPARCTVTFNNGPEMPRIRRTLLAPGETAHLTVKLHRQVVRLRIDVECLSTARRVDE</sequence>
<accession>A0ABR8TLP1</accession>
<keyword evidence="3" id="KW-1185">Reference proteome</keyword>
<dbReference type="RefSeq" id="WP_251835133.1">
    <property type="nucleotide sequence ID" value="NZ_JACSQG010000001.1"/>
</dbReference>
<comment type="caution">
    <text evidence="2">The sequence shown here is derived from an EMBL/GenBank/DDBJ whole genome shotgun (WGS) entry which is preliminary data.</text>
</comment>
<reference evidence="2 3" key="1">
    <citation type="submission" date="2020-08" db="EMBL/GenBank/DDBJ databases">
        <title>A Genomic Blueprint of the Chicken Gut Microbiome.</title>
        <authorList>
            <person name="Gilroy R."/>
            <person name="Ravi A."/>
            <person name="Getino M."/>
            <person name="Pursley I."/>
            <person name="Horton D.L."/>
            <person name="Alikhan N.-F."/>
            <person name="Baker D."/>
            <person name="Gharbi K."/>
            <person name="Hall N."/>
            <person name="Watson M."/>
            <person name="Adriaenssens E.M."/>
            <person name="Foster-Nyarko E."/>
            <person name="Jarju S."/>
            <person name="Secka A."/>
            <person name="Antonio M."/>
            <person name="Oren A."/>
            <person name="Chaudhuri R."/>
            <person name="La Ragione R.M."/>
            <person name="Hildebrand F."/>
            <person name="Pallen M.J."/>
        </authorList>
    </citation>
    <scope>NUCLEOTIDE SEQUENCE [LARGE SCALE GENOMIC DNA]</scope>
    <source>
        <strain evidence="2 3">Sa2CUA2</strain>
    </source>
</reference>
<evidence type="ECO:0000313" key="3">
    <source>
        <dbReference type="Proteomes" id="UP000611945"/>
    </source>
</evidence>
<organism evidence="2 3">
    <name type="scientific">Serpens gallinarum</name>
    <dbReference type="NCBI Taxonomy" id="2763075"/>
    <lineage>
        <taxon>Bacteria</taxon>
        <taxon>Pseudomonadati</taxon>
        <taxon>Pseudomonadota</taxon>
        <taxon>Gammaproteobacteria</taxon>
        <taxon>Pseudomonadales</taxon>
        <taxon>Pseudomonadaceae</taxon>
        <taxon>Pseudomonas</taxon>
    </lineage>
</organism>
<name>A0ABR8TLP1_9PSED</name>
<gene>
    <name evidence="2" type="ORF">H9642_04160</name>
</gene>
<dbReference type="EMBL" id="JACSQG010000001">
    <property type="protein sequence ID" value="MBD7976378.1"/>
    <property type="molecule type" value="Genomic_DNA"/>
</dbReference>
<feature type="chain" id="PRO_5045636366" evidence="1">
    <location>
        <begin position="19"/>
        <end position="110"/>
    </location>
</feature>